<evidence type="ECO:0000256" key="1">
    <source>
        <dbReference type="SAM" id="Coils"/>
    </source>
</evidence>
<dbReference type="RefSeq" id="XP_004360392.1">
    <property type="nucleotide sequence ID" value="XM_004360335.1"/>
</dbReference>
<dbReference type="KEGG" id="dfa:DFA_04671"/>
<dbReference type="AlphaFoldDB" id="F4PQ78"/>
<keyword evidence="1" id="KW-0175">Coiled coil</keyword>
<dbReference type="EMBL" id="GL883009">
    <property type="protein sequence ID" value="EGG22541.1"/>
    <property type="molecule type" value="Genomic_DNA"/>
</dbReference>
<reference evidence="4" key="1">
    <citation type="journal article" date="2011" name="Genome Res.">
        <title>Phylogeny-wide analysis of social amoeba genomes highlights ancient origins for complex intercellular communication.</title>
        <authorList>
            <person name="Heidel A.J."/>
            <person name="Lawal H.M."/>
            <person name="Felder M."/>
            <person name="Schilde C."/>
            <person name="Helps N.R."/>
            <person name="Tunggal B."/>
            <person name="Rivero F."/>
            <person name="John U."/>
            <person name="Schleicher M."/>
            <person name="Eichinger L."/>
            <person name="Platzer M."/>
            <person name="Noegel A.A."/>
            <person name="Schaap P."/>
            <person name="Gloeckner G."/>
        </authorList>
    </citation>
    <scope>NUCLEOTIDE SEQUENCE [LARGE SCALE GENOMIC DNA]</scope>
    <source>
        <strain evidence="4">SH3</strain>
    </source>
</reference>
<sequence length="242" mass="27057">MYFFRKSNNTTQNQYTTKHEDDEFVMVNNGITQSGWVDVNNSIVEPDKSTLPIYQIRRQELQDEQEQEEEQEEDQIIQQPERAVVVELLPVSIVKQSSIIDQVAFDQEEEEKETETIKVKEEEIIIQQEEPQPQPQPEPVAVVVVPIVPAQVIKEEQQEQVTPVIPFSTKSQSGNSYSSSTTNFSPFFKRVSSGTSLYSTTGSNVGSPNGVSRVSSNTSYSSSSTEVKPFSSASVATTSYSS</sequence>
<feature type="coiled-coil region" evidence="1">
    <location>
        <begin position="51"/>
        <end position="78"/>
    </location>
</feature>
<evidence type="ECO:0000313" key="4">
    <source>
        <dbReference type="Proteomes" id="UP000007797"/>
    </source>
</evidence>
<keyword evidence="4" id="KW-1185">Reference proteome</keyword>
<name>F4PQ78_CACFS</name>
<evidence type="ECO:0000256" key="2">
    <source>
        <dbReference type="SAM" id="MobiDB-lite"/>
    </source>
</evidence>
<dbReference type="OMA" id="PNIIDFR"/>
<evidence type="ECO:0000313" key="3">
    <source>
        <dbReference type="EMBL" id="EGG22541.1"/>
    </source>
</evidence>
<protein>
    <submittedName>
        <fullName evidence="3">Uncharacterized protein</fullName>
    </submittedName>
</protein>
<proteinExistence type="predicted"/>
<dbReference type="GeneID" id="14874681"/>
<gene>
    <name evidence="3" type="ORF">DFA_04671</name>
</gene>
<feature type="compositionally biased region" description="Low complexity" evidence="2">
    <location>
        <begin position="212"/>
        <end position="224"/>
    </location>
</feature>
<dbReference type="Proteomes" id="UP000007797">
    <property type="component" value="Unassembled WGS sequence"/>
</dbReference>
<feature type="region of interest" description="Disordered" evidence="2">
    <location>
        <begin position="198"/>
        <end position="242"/>
    </location>
</feature>
<feature type="compositionally biased region" description="Low complexity" evidence="2">
    <location>
        <begin position="231"/>
        <end position="242"/>
    </location>
</feature>
<accession>F4PQ78</accession>
<organism evidence="3 4">
    <name type="scientific">Cavenderia fasciculata</name>
    <name type="common">Slime mold</name>
    <name type="synonym">Dictyostelium fasciculatum</name>
    <dbReference type="NCBI Taxonomy" id="261658"/>
    <lineage>
        <taxon>Eukaryota</taxon>
        <taxon>Amoebozoa</taxon>
        <taxon>Evosea</taxon>
        <taxon>Eumycetozoa</taxon>
        <taxon>Dictyostelia</taxon>
        <taxon>Acytosteliales</taxon>
        <taxon>Cavenderiaceae</taxon>
        <taxon>Cavenderia</taxon>
    </lineage>
</organism>